<dbReference type="InterPro" id="IPR050490">
    <property type="entry name" value="Bact_solute-bd_prot1"/>
</dbReference>
<keyword evidence="6" id="KW-1185">Reference proteome</keyword>
<dbReference type="SUPFAM" id="SSF53850">
    <property type="entry name" value="Periplasmic binding protein-like II"/>
    <property type="match status" value="1"/>
</dbReference>
<dbReference type="AlphaFoldDB" id="D9WHK7"/>
<evidence type="ECO:0000313" key="5">
    <source>
        <dbReference type="EMBL" id="EFL21259.1"/>
    </source>
</evidence>
<keyword evidence="3" id="KW-0732">Signal</keyword>
<dbReference type="Pfam" id="PF01547">
    <property type="entry name" value="SBP_bac_1"/>
    <property type="match status" value="1"/>
</dbReference>
<dbReference type="PANTHER" id="PTHR43649:SF34">
    <property type="entry name" value="ABC TRANSPORTER PERIPLASMIC-BINDING PROTEIN YCJN-RELATED"/>
    <property type="match status" value="1"/>
</dbReference>
<protein>
    <submittedName>
        <fullName evidence="5">Putative secreted solute-binding protein</fullName>
    </submittedName>
</protein>
<reference evidence="5 6" key="1">
    <citation type="submission" date="2009-02" db="EMBL/GenBank/DDBJ databases">
        <title>Annotation of Streptomyces hygroscopicus strain ATCC 53653.</title>
        <authorList>
            <consortium name="The Broad Institute Genome Sequencing Platform"/>
            <consortium name="Broad Institute Microbial Sequencing Center"/>
            <person name="Fischbach M."/>
            <person name="Godfrey P."/>
            <person name="Ward D."/>
            <person name="Young S."/>
            <person name="Zeng Q."/>
            <person name="Koehrsen M."/>
            <person name="Alvarado L."/>
            <person name="Berlin A.M."/>
            <person name="Bochicchio J."/>
            <person name="Borenstein D."/>
            <person name="Chapman S.B."/>
            <person name="Chen Z."/>
            <person name="Engels R."/>
            <person name="Freedman E."/>
            <person name="Gellesch M."/>
            <person name="Goldberg J."/>
            <person name="Griggs A."/>
            <person name="Gujja S."/>
            <person name="Heilman E.R."/>
            <person name="Heiman D.I."/>
            <person name="Hepburn T.A."/>
            <person name="Howarth C."/>
            <person name="Jen D."/>
            <person name="Larson L."/>
            <person name="Lewis B."/>
            <person name="Mehta T."/>
            <person name="Park D."/>
            <person name="Pearson M."/>
            <person name="Richards J."/>
            <person name="Roberts A."/>
            <person name="Saif S."/>
            <person name="Shea T.D."/>
            <person name="Shenoy N."/>
            <person name="Sisk P."/>
            <person name="Stolte C."/>
            <person name="Sykes S.N."/>
            <person name="Thomson T."/>
            <person name="Walk T."/>
            <person name="White J."/>
            <person name="Yandava C."/>
            <person name="Straight P."/>
            <person name="Clardy J."/>
            <person name="Hung D."/>
            <person name="Kolter R."/>
            <person name="Mekalanos J."/>
            <person name="Walker S."/>
            <person name="Walsh C.T."/>
            <person name="Wieland-Brown L.C."/>
            <person name="Haas B."/>
            <person name="Nusbaum C."/>
            <person name="Birren B."/>
        </authorList>
    </citation>
    <scope>NUCLEOTIDE SEQUENCE [LARGE SCALE GENOMIC DNA]</scope>
    <source>
        <strain evidence="5 6">ATCC 53653</strain>
    </source>
</reference>
<dbReference type="STRING" id="457427.SSOG_00971"/>
<evidence type="ECO:0000256" key="4">
    <source>
        <dbReference type="SAM" id="MobiDB-lite"/>
    </source>
</evidence>
<gene>
    <name evidence="5" type="ORF">SSOG_00971</name>
</gene>
<name>D9WHK7_9ACTN</name>
<comment type="similarity">
    <text evidence="1">Belongs to the bacterial solute-binding protein 1 family.</text>
</comment>
<dbReference type="Gene3D" id="3.40.190.10">
    <property type="entry name" value="Periplasmic binding protein-like II"/>
    <property type="match status" value="1"/>
</dbReference>
<dbReference type="PANTHER" id="PTHR43649">
    <property type="entry name" value="ARABINOSE-BINDING PROTEIN-RELATED"/>
    <property type="match status" value="1"/>
</dbReference>
<feature type="region of interest" description="Disordered" evidence="4">
    <location>
        <begin position="1"/>
        <end position="45"/>
    </location>
</feature>
<evidence type="ECO:0000256" key="2">
    <source>
        <dbReference type="ARBA" id="ARBA00022448"/>
    </source>
</evidence>
<accession>D9WHK7</accession>
<evidence type="ECO:0000256" key="1">
    <source>
        <dbReference type="ARBA" id="ARBA00008520"/>
    </source>
</evidence>
<feature type="compositionally biased region" description="Pro residues" evidence="4">
    <location>
        <begin position="21"/>
        <end position="31"/>
    </location>
</feature>
<organism evidence="5 6">
    <name type="scientific">Streptomyces himastatinicus ATCC 53653</name>
    <dbReference type="NCBI Taxonomy" id="457427"/>
    <lineage>
        <taxon>Bacteria</taxon>
        <taxon>Bacillati</taxon>
        <taxon>Actinomycetota</taxon>
        <taxon>Actinomycetes</taxon>
        <taxon>Kitasatosporales</taxon>
        <taxon>Streptomycetaceae</taxon>
        <taxon>Streptomyces</taxon>
        <taxon>Streptomyces violaceusniger group</taxon>
    </lineage>
</organism>
<dbReference type="Proteomes" id="UP000003963">
    <property type="component" value="Unassembled WGS sequence"/>
</dbReference>
<dbReference type="EMBL" id="GG657754">
    <property type="protein sequence ID" value="EFL21259.1"/>
    <property type="molecule type" value="Genomic_DNA"/>
</dbReference>
<dbReference type="CDD" id="cd13585">
    <property type="entry name" value="PBP2_TMBP_like"/>
    <property type="match status" value="1"/>
</dbReference>
<evidence type="ECO:0000313" key="6">
    <source>
        <dbReference type="Proteomes" id="UP000003963"/>
    </source>
</evidence>
<sequence length="477" mass="52036">MSGPARLAGGTARRSGATPYAPSPTPAPPRPLRARPAPKEEVSTMRRRTAALALGTAAAMVLTGCSTMSPSADGKVTLNMVESLTNPARTDLIKGLIADFEKQNPKIKVNLISPPTEQADQKIQQMLQSGSGVDALEVRDITVGPWANNGWLYDMKKDLKGWQGWNGMTENAVKASEDAKGRTFFVPYGFYGLSLFYRKDLIKDAGFSKPPASWDQLLKQASAVNDPAKRRYGYAFRGGANANSNATAIIEAYVADKVDLANGYKLKNGRTIFSAPEALDALKTYLTLFKKASPKSSVSWGYPEMVEAFSNGSTAFLLQDPEVIATVSESKSISKDQWDTAPLVAGPSGKTVQPLATAGWGIAKGSKHKAETVKLIKFLSQGKASTDFTKKNSLVPILKSATEDPFYKTGPWSSYVTMTKHPDTYLNVSQPRGVTWWSEWEQKSDADVQKMVIGKMSPKELLAGWDAYWTKKWEQEK</sequence>
<dbReference type="InterPro" id="IPR006059">
    <property type="entry name" value="SBP"/>
</dbReference>
<evidence type="ECO:0000256" key="3">
    <source>
        <dbReference type="ARBA" id="ARBA00022729"/>
    </source>
</evidence>
<dbReference type="HOGENOM" id="CLU_031285_10_1_11"/>
<keyword evidence="2" id="KW-0813">Transport</keyword>
<proteinExistence type="inferred from homology"/>